<gene>
    <name evidence="7" type="ORF">SAMN05443377_10636</name>
</gene>
<evidence type="ECO:0000256" key="4">
    <source>
        <dbReference type="ARBA" id="ARBA00023136"/>
    </source>
</evidence>
<evidence type="ECO:0000256" key="1">
    <source>
        <dbReference type="ARBA" id="ARBA00004141"/>
    </source>
</evidence>
<evidence type="ECO:0000313" key="8">
    <source>
        <dbReference type="Proteomes" id="UP000198815"/>
    </source>
</evidence>
<keyword evidence="8" id="KW-1185">Reference proteome</keyword>
<proteinExistence type="predicted"/>
<dbReference type="STRING" id="64702.SAMN05443377_10636"/>
<feature type="domain" description="DUF1707" evidence="6">
    <location>
        <begin position="29"/>
        <end position="78"/>
    </location>
</feature>
<evidence type="ECO:0000256" key="5">
    <source>
        <dbReference type="SAM" id="Phobius"/>
    </source>
</evidence>
<reference evidence="7 8" key="1">
    <citation type="submission" date="2016-10" db="EMBL/GenBank/DDBJ databases">
        <authorList>
            <person name="de Groot N.N."/>
        </authorList>
    </citation>
    <scope>NUCLEOTIDE SEQUENCE [LARGE SCALE GENOMIC DNA]</scope>
    <source>
        <strain evidence="7 8">DSM 16859</strain>
    </source>
</reference>
<evidence type="ECO:0000256" key="3">
    <source>
        <dbReference type="ARBA" id="ARBA00022989"/>
    </source>
</evidence>
<protein>
    <submittedName>
        <fullName evidence="7">Uncharacterized conserved protein, Tic20 family</fullName>
    </submittedName>
</protein>
<evidence type="ECO:0000259" key="6">
    <source>
        <dbReference type="Pfam" id="PF08044"/>
    </source>
</evidence>
<evidence type="ECO:0000313" key="7">
    <source>
        <dbReference type="EMBL" id="SER68724.1"/>
    </source>
</evidence>
<organism evidence="7 8">
    <name type="scientific">Propionibacterium cyclohexanicum</name>
    <dbReference type="NCBI Taxonomy" id="64702"/>
    <lineage>
        <taxon>Bacteria</taxon>
        <taxon>Bacillati</taxon>
        <taxon>Actinomycetota</taxon>
        <taxon>Actinomycetes</taxon>
        <taxon>Propionibacteriales</taxon>
        <taxon>Propionibacteriaceae</taxon>
        <taxon>Propionibacterium</taxon>
    </lineage>
</organism>
<dbReference type="Pfam" id="PF09685">
    <property type="entry name" value="MamF_MmsF"/>
    <property type="match status" value="1"/>
</dbReference>
<name>A0A1H9R7L4_9ACTN</name>
<accession>A0A1H9R7L4</accession>
<dbReference type="Proteomes" id="UP000198815">
    <property type="component" value="Unassembled WGS sequence"/>
</dbReference>
<feature type="transmembrane region" description="Helical" evidence="5">
    <location>
        <begin position="147"/>
        <end position="165"/>
    </location>
</feature>
<keyword evidence="3 5" id="KW-1133">Transmembrane helix</keyword>
<sequence>MSASPSSDPFRYVQQHIGSAWSNDPQLDLRITQAQRDRSERYLQDCYAQGKLSREEFDARIGKVLTARTRRELNAAFEGFVRVPLAEQAVGLHPVYRPLVNQDRDGEAGRWMGALAHWSGPFTWILGPAVMYALARRGSYARSEAAKAFNTQIGVAAVWVVLAIITHVLGFGWLISVWWVVAAVIAAVSGMRARDGERWRNPIQRVVPIRLVSEEMGNRPPLTG</sequence>
<feature type="transmembrane region" description="Helical" evidence="5">
    <location>
        <begin position="171"/>
        <end position="191"/>
    </location>
</feature>
<comment type="subcellular location">
    <subcellularLocation>
        <location evidence="1">Membrane</location>
        <topology evidence="1">Multi-pass membrane protein</topology>
    </subcellularLocation>
</comment>
<dbReference type="Pfam" id="PF08044">
    <property type="entry name" value="DUF1707"/>
    <property type="match status" value="1"/>
</dbReference>
<dbReference type="InterPro" id="IPR012551">
    <property type="entry name" value="DUF1707_SHOCT-like"/>
</dbReference>
<dbReference type="RefSeq" id="WP_091968409.1">
    <property type="nucleotide sequence ID" value="NZ_FOGZ01000006.1"/>
</dbReference>
<dbReference type="OrthoDB" id="3734539at2"/>
<dbReference type="InterPro" id="IPR019109">
    <property type="entry name" value="MamF_MmsF"/>
</dbReference>
<dbReference type="EMBL" id="FOGZ01000006">
    <property type="protein sequence ID" value="SER68724.1"/>
    <property type="molecule type" value="Genomic_DNA"/>
</dbReference>
<dbReference type="AlphaFoldDB" id="A0A1H9R7L4"/>
<evidence type="ECO:0000256" key="2">
    <source>
        <dbReference type="ARBA" id="ARBA00022692"/>
    </source>
</evidence>
<feature type="transmembrane region" description="Helical" evidence="5">
    <location>
        <begin position="115"/>
        <end position="135"/>
    </location>
</feature>
<keyword evidence="4 5" id="KW-0472">Membrane</keyword>
<keyword evidence="2 5" id="KW-0812">Transmembrane</keyword>